<keyword evidence="3" id="KW-0812">Transmembrane</keyword>
<feature type="transmembrane region" description="Helical" evidence="3">
    <location>
        <begin position="720"/>
        <end position="742"/>
    </location>
</feature>
<dbReference type="RefSeq" id="XP_001452047.1">
    <property type="nucleotide sequence ID" value="XM_001452010.2"/>
</dbReference>
<dbReference type="KEGG" id="ptm:GSPATT00018846001"/>
<dbReference type="eggNOG" id="ENOG502QW1B">
    <property type="taxonomic scope" value="Eukaryota"/>
</dbReference>
<dbReference type="GO" id="GO:0005227">
    <property type="term" value="F:calcium-activated cation channel activity"/>
    <property type="evidence" value="ECO:0000318"/>
    <property type="project" value="GO_Central"/>
</dbReference>
<feature type="transmembrane region" description="Helical" evidence="3">
    <location>
        <begin position="998"/>
        <end position="1018"/>
    </location>
</feature>
<feature type="compositionally biased region" description="Low complexity" evidence="2">
    <location>
        <begin position="1"/>
        <end position="15"/>
    </location>
</feature>
<proteinExistence type="predicted"/>
<protein>
    <submittedName>
        <fullName evidence="4">Uncharacterized protein</fullName>
    </submittedName>
</protein>
<feature type="transmembrane region" description="Helical" evidence="3">
    <location>
        <begin position="182"/>
        <end position="200"/>
    </location>
</feature>
<evidence type="ECO:0000256" key="3">
    <source>
        <dbReference type="SAM" id="Phobius"/>
    </source>
</evidence>
<sequence length="1198" mass="140164">MSNNNSRINQNNDNSPQRSDTNQVEPQAKHQQSEKKEIQPNFTQAEQNGQQYIVYQQYREDHPLIEFQVNQNDRTNTNFNQSQKCKSQADFRKSIFIAPSQEEINQPQTFFQKVIVSVMVQIHKKEKQNKKCCEVCCLPIGSHTFCCGSQNTRPHFKQFGVDSQKSQGTFLSFSLYYQYHNYFLVYYVIFLKIIIAYVGSEARDSSNPFEFLMATTIGATSLNYKDCQIQSFDSGYGPLEFNLQCDSGNLAGPSFLYGIITSNEQDCIYISKSELDLNVTNQDRLNSLRQQVDSQEQYSITLTKSDFDKENISGMKIFVGAQCKESMISIGPVQLEQKIIPIIFASCDAAIVLLFIYFLVCLTTSEKKYNKISQKESPTLQHFSLQISNLPKCEDLIRSLQLNENQQIKQVLLTEVKKFIDEKLKSVLKDADLQIYDIQVSEKEKILKLQSELKSKKQMISKQLDELKANKSQYYQQAQKNIQMSIMSKETYLEFYQNFQHLCEDPNSLQNLNKVDKNIQKYWNEIEEISQKIEALQSEGDSKYIWITFDTMRQKQQVQEQLQSLPKDWLYFYCCFCCFDDEEKNKKLLLKKYKLQVKDAPIPENINWNNLNYSLKQRILRQFCSLFVTLILLAGSWVLVSWVNLQKTDFQQKYPSINCNNKIYDNITELQVQQEIDDENSIAIKGYVECYCKPKINDIISGDYEICQDWVKQYTFQQSLPWIIVAGLIGVNVIIQYIFIFLSKWEKHLMISEEYSSRILKIFLGQFLNTGLILLITNIDFGNSTRDDAPQAIRFLFGGKYGDIDSKWCQNIGIVLLLTLLINILTQPMMLLIEIIIRYVRQAYDQCSCCLNEKKTRKKNYQEFKDLYKGEQFRVELRYAQVLTALYICFMYTPALPFLYFITMLTIWFLYFVDKISIFTTYRKPIRIDSIISESIRKYLWIAVVIHLGFATYIYGSSNLFYETIEAKLVIDQLQDVYGSQNVVVEWWDRSWSQIPNIILLAILAILILIIFLFFFCYKPVIGLLSKCFSTFNEKVLRNNSNGQDQQELRPFLKFLKKDQIQEDMKFTQFQMMFAPSIYKGKYLKLLNELEIPIGVNNNNEIPIINNQDIKIEQLPLAQSQIKQSALVQNENQNQNSQNKANNQNDISQSQFNKSKAEQSQILGSQQKLIGLRSYHKAYNKQYQQYYEWDEIKAINIE</sequence>
<evidence type="ECO:0000256" key="2">
    <source>
        <dbReference type="SAM" id="MobiDB-lite"/>
    </source>
</evidence>
<feature type="compositionally biased region" description="Polar residues" evidence="2">
    <location>
        <begin position="16"/>
        <end position="25"/>
    </location>
</feature>
<feature type="compositionally biased region" description="Basic and acidic residues" evidence="2">
    <location>
        <begin position="27"/>
        <end position="38"/>
    </location>
</feature>
<feature type="transmembrane region" description="Helical" evidence="3">
    <location>
        <begin position="623"/>
        <end position="645"/>
    </location>
</feature>
<feature type="transmembrane region" description="Helical" evidence="3">
    <location>
        <begin position="762"/>
        <end position="779"/>
    </location>
</feature>
<evidence type="ECO:0000256" key="1">
    <source>
        <dbReference type="SAM" id="Coils"/>
    </source>
</evidence>
<dbReference type="OrthoDB" id="297739at2759"/>
<dbReference type="STRING" id="5888.A0DNN3"/>
<feature type="transmembrane region" description="Helical" evidence="3">
    <location>
        <begin position="899"/>
        <end position="918"/>
    </location>
</feature>
<feature type="coiled-coil region" evidence="1">
    <location>
        <begin position="446"/>
        <end position="477"/>
    </location>
</feature>
<dbReference type="EMBL" id="CT868518">
    <property type="protein sequence ID" value="CAK84650.1"/>
    <property type="molecule type" value="Genomic_DNA"/>
</dbReference>
<feature type="region of interest" description="Disordered" evidence="2">
    <location>
        <begin position="1131"/>
        <end position="1155"/>
    </location>
</feature>
<dbReference type="InParanoid" id="A0DNN3"/>
<dbReference type="InterPro" id="IPR045122">
    <property type="entry name" value="Csc1-like"/>
</dbReference>
<accession>A0DNN3</accession>
<feature type="transmembrane region" description="Helical" evidence="3">
    <location>
        <begin position="339"/>
        <end position="362"/>
    </location>
</feature>
<organism evidence="4 5">
    <name type="scientific">Paramecium tetraurelia</name>
    <dbReference type="NCBI Taxonomy" id="5888"/>
    <lineage>
        <taxon>Eukaryota</taxon>
        <taxon>Sar</taxon>
        <taxon>Alveolata</taxon>
        <taxon>Ciliophora</taxon>
        <taxon>Intramacronucleata</taxon>
        <taxon>Oligohymenophorea</taxon>
        <taxon>Peniculida</taxon>
        <taxon>Parameciidae</taxon>
        <taxon>Paramecium</taxon>
    </lineage>
</organism>
<feature type="transmembrane region" description="Helical" evidence="3">
    <location>
        <begin position="812"/>
        <end position="833"/>
    </location>
</feature>
<feature type="transmembrane region" description="Helical" evidence="3">
    <location>
        <begin position="939"/>
        <end position="956"/>
    </location>
</feature>
<dbReference type="PANTHER" id="PTHR13018">
    <property type="entry name" value="PROBABLE MEMBRANE PROTEIN DUF221-RELATED"/>
    <property type="match status" value="1"/>
</dbReference>
<keyword evidence="3" id="KW-0472">Membrane</keyword>
<dbReference type="AlphaFoldDB" id="A0DNN3"/>
<dbReference type="OMA" id="DCIYISK"/>
<dbReference type="GO" id="GO:0005886">
    <property type="term" value="C:plasma membrane"/>
    <property type="evidence" value="ECO:0000318"/>
    <property type="project" value="GO_Central"/>
</dbReference>
<gene>
    <name evidence="4" type="ORF">GSPATT00018846001</name>
</gene>
<keyword evidence="1" id="KW-0175">Coiled coil</keyword>
<dbReference type="PANTHER" id="PTHR13018:SF135">
    <property type="entry name" value="CSC1_OSCA1-LIKE 7TM REGION DOMAIN-CONTAINING PROTEIN"/>
    <property type="match status" value="1"/>
</dbReference>
<dbReference type="Proteomes" id="UP000000600">
    <property type="component" value="Unassembled WGS sequence"/>
</dbReference>
<dbReference type="GeneID" id="5037832"/>
<evidence type="ECO:0000313" key="5">
    <source>
        <dbReference type="Proteomes" id="UP000000600"/>
    </source>
</evidence>
<feature type="compositionally biased region" description="Polar residues" evidence="2">
    <location>
        <begin position="1146"/>
        <end position="1155"/>
    </location>
</feature>
<evidence type="ECO:0000313" key="4">
    <source>
        <dbReference type="EMBL" id="CAK84650.1"/>
    </source>
</evidence>
<feature type="compositionally biased region" description="Low complexity" evidence="2">
    <location>
        <begin position="1131"/>
        <end position="1145"/>
    </location>
</feature>
<name>A0DNN3_PARTE</name>
<dbReference type="HOGENOM" id="CLU_271109_0_0_1"/>
<keyword evidence="5" id="KW-1185">Reference proteome</keyword>
<reference evidence="4 5" key="1">
    <citation type="journal article" date="2006" name="Nature">
        <title>Global trends of whole-genome duplications revealed by the ciliate Paramecium tetraurelia.</title>
        <authorList>
            <consortium name="Genoscope"/>
            <person name="Aury J.-M."/>
            <person name="Jaillon O."/>
            <person name="Duret L."/>
            <person name="Noel B."/>
            <person name="Jubin C."/>
            <person name="Porcel B.M."/>
            <person name="Segurens B."/>
            <person name="Daubin V."/>
            <person name="Anthouard V."/>
            <person name="Aiach N."/>
            <person name="Arnaiz O."/>
            <person name="Billaut A."/>
            <person name="Beisson J."/>
            <person name="Blanc I."/>
            <person name="Bouhouche K."/>
            <person name="Camara F."/>
            <person name="Duharcourt S."/>
            <person name="Guigo R."/>
            <person name="Gogendeau D."/>
            <person name="Katinka M."/>
            <person name="Keller A.-M."/>
            <person name="Kissmehl R."/>
            <person name="Klotz C."/>
            <person name="Koll F."/>
            <person name="Le Moue A."/>
            <person name="Lepere C."/>
            <person name="Malinsky S."/>
            <person name="Nowacki M."/>
            <person name="Nowak J.K."/>
            <person name="Plattner H."/>
            <person name="Poulain J."/>
            <person name="Ruiz F."/>
            <person name="Serrano V."/>
            <person name="Zagulski M."/>
            <person name="Dessen P."/>
            <person name="Betermier M."/>
            <person name="Weissenbach J."/>
            <person name="Scarpelli C."/>
            <person name="Schachter V."/>
            <person name="Sperling L."/>
            <person name="Meyer E."/>
            <person name="Cohen J."/>
            <person name="Wincker P."/>
        </authorList>
    </citation>
    <scope>NUCLEOTIDE SEQUENCE [LARGE SCALE GENOMIC DNA]</scope>
    <source>
        <strain evidence="4 5">Stock d4-2</strain>
    </source>
</reference>
<feature type="region of interest" description="Disordered" evidence="2">
    <location>
        <begin position="1"/>
        <end position="40"/>
    </location>
</feature>
<keyword evidence="3" id="KW-1133">Transmembrane helix</keyword>